<evidence type="ECO:0000313" key="2">
    <source>
        <dbReference type="EMBL" id="VUX56106.1"/>
    </source>
</evidence>
<dbReference type="Pfam" id="PF19878">
    <property type="entry name" value="DUF6351"/>
    <property type="match status" value="1"/>
</dbReference>
<dbReference type="InterPro" id="IPR045556">
    <property type="entry name" value="DUF6351"/>
</dbReference>
<evidence type="ECO:0000259" key="1">
    <source>
        <dbReference type="Pfam" id="PF19878"/>
    </source>
</evidence>
<reference evidence="2" key="1">
    <citation type="submission" date="2019-07" db="EMBL/GenBank/DDBJ databases">
        <authorList>
            <person name="Weber M."/>
            <person name="Kostadinov I."/>
            <person name="Kostadinov D I."/>
        </authorList>
    </citation>
    <scope>NUCLEOTIDE SEQUENCE</scope>
    <source>
        <strain evidence="2">Gfbio:sag-sample-m06:053724c1-46a9-4a36-b237-ea2bf867836b</strain>
    </source>
</reference>
<feature type="domain" description="DUF6351" evidence="1">
    <location>
        <begin position="87"/>
        <end position="736"/>
    </location>
</feature>
<dbReference type="EMBL" id="LR633967">
    <property type="protein sequence ID" value="VUX56106.1"/>
    <property type="molecule type" value="Genomic_DNA"/>
</dbReference>
<dbReference type="AlphaFoldDB" id="A0A7D9H658"/>
<protein>
    <recommendedName>
        <fullName evidence="1">DUF6351 domain-containing protein</fullName>
    </recommendedName>
</protein>
<gene>
    <name evidence="2" type="ORF">JTBM06_V1_290005</name>
</gene>
<name>A0A7D9H658_9GAMM</name>
<proteinExistence type="predicted"/>
<accession>A0A7D9H658</accession>
<sequence length="748" mass="83925">MTWTRRKKIVVSILAMLLLVFAAGTQMLKGVTSDRYAGQPQVIGLPPGYNPLAAASPYAGVHPSRKDRPADPYPYPIPVGLPGPVMPIFGDSLDYPFACRTEGSLLGQPLVDNQDGAGTAVYVLEEDGKKTAQIVGYSKNCSLNTSVLYYYRSRESGRFLPYEGQPDDVEEVLINGQTIPFVVRLEIGTINRHIYIVALLRGPNDAPESPDLTYWNRKLIYLLRGGVGIGRRQGRITPDYIPSRSLAELQKGYAIVHSTANQTSTSYDIELAEDTMGRVKRQFTARYGEPTYTIGIGKSGGAIQQYLIGQNRPGLLDAGIAWYSYPDTVTQITRVMDCELLEYYFDVIDADNDKWKTWSQRSWIEGFNARDDLPNVFERMRALQAIRLGQWPKWSRGHTECTRSWRNLTPQIANPRYTYFASLFAPEILKQVPFTYWDNLKRVYGTDESGLARRTYDNVGVQYGLEALKRQQISIAEFLKLNDNIGGWKPAVDMQPERFWRSGGAKSSLADISIWSHQNMTTMASTDRPARRSEGDVGAIAAAYRSGQVFLGELSMPIIDLRHYLEPELDMHHSLQSFSARLRMLRQQGHADNQIIWFAKQPYSPQGDALELLDHWIENMRADASLSVVEARPVEASDRCYSDTGQIIASGDAVWNGAWNGKENGECMNVYPMYSNPRLVAGDDYTGDIMKCHLQSVDAAISYGVYAPIDVSAHRDDLHRVFQAGVCDYSRGDVGRPEDVLSKRPENP</sequence>
<organism evidence="2">
    <name type="scientific">uncultured Woeseiaceae bacterium</name>
    <dbReference type="NCBI Taxonomy" id="1983305"/>
    <lineage>
        <taxon>Bacteria</taxon>
        <taxon>Pseudomonadati</taxon>
        <taxon>Pseudomonadota</taxon>
        <taxon>Gammaproteobacteria</taxon>
        <taxon>Woeseiales</taxon>
        <taxon>Woeseiaceae</taxon>
        <taxon>environmental samples</taxon>
    </lineage>
</organism>